<keyword evidence="1 2" id="KW-0129">CBS domain</keyword>
<dbReference type="InterPro" id="IPR000644">
    <property type="entry name" value="CBS_dom"/>
</dbReference>
<keyword evidence="5" id="KW-1185">Reference proteome</keyword>
<evidence type="ECO:0000313" key="5">
    <source>
        <dbReference type="Proteomes" id="UP000218765"/>
    </source>
</evidence>
<name>A0A1Z4VMT5_9GAMM</name>
<evidence type="ECO:0000256" key="1">
    <source>
        <dbReference type="ARBA" id="ARBA00023122"/>
    </source>
</evidence>
<organism evidence="4 5">
    <name type="scientific">Thiohalobacter thiocyanaticus</name>
    <dbReference type="NCBI Taxonomy" id="585455"/>
    <lineage>
        <taxon>Bacteria</taxon>
        <taxon>Pseudomonadati</taxon>
        <taxon>Pseudomonadota</taxon>
        <taxon>Gammaproteobacteria</taxon>
        <taxon>Thiohalobacterales</taxon>
        <taxon>Thiohalobacteraceae</taxon>
        <taxon>Thiohalobacter</taxon>
    </lineage>
</organism>
<dbReference type="InterPro" id="IPR046342">
    <property type="entry name" value="CBS_dom_sf"/>
</dbReference>
<dbReference type="Pfam" id="PF00571">
    <property type="entry name" value="CBS"/>
    <property type="match status" value="2"/>
</dbReference>
<proteinExistence type="predicted"/>
<protein>
    <submittedName>
        <fullName evidence="4">Putative signal transduction protein</fullName>
    </submittedName>
</protein>
<dbReference type="KEGG" id="ttc:FOKN1_0526"/>
<gene>
    <name evidence="4" type="ORF">FOKN1_0526</name>
</gene>
<accession>A0A1Z4VMT5</accession>
<reference evidence="4 5" key="1">
    <citation type="submission" date="2017-05" db="EMBL/GenBank/DDBJ databases">
        <title>Thiocyanate degradation by Thiohalobacter thiocyanaticus FOKN1.</title>
        <authorList>
            <person name="Oshiki M."/>
            <person name="Fukushima T."/>
            <person name="Kawano S."/>
            <person name="Nakagawa J."/>
        </authorList>
    </citation>
    <scope>NUCLEOTIDE SEQUENCE [LARGE SCALE GENOMIC DNA]</scope>
    <source>
        <strain evidence="4 5">FOKN1</strain>
    </source>
</reference>
<dbReference type="SUPFAM" id="SSF54631">
    <property type="entry name" value="CBS-domain pair"/>
    <property type="match status" value="1"/>
</dbReference>
<dbReference type="SMART" id="SM00116">
    <property type="entry name" value="CBS"/>
    <property type="match status" value="2"/>
</dbReference>
<dbReference type="Proteomes" id="UP000218765">
    <property type="component" value="Chromosome"/>
</dbReference>
<dbReference type="EMBL" id="AP018052">
    <property type="protein sequence ID" value="BAZ92930.1"/>
    <property type="molecule type" value="Genomic_DNA"/>
</dbReference>
<dbReference type="PANTHER" id="PTHR43080">
    <property type="entry name" value="CBS DOMAIN-CONTAINING PROTEIN CBSX3, MITOCHONDRIAL"/>
    <property type="match status" value="1"/>
</dbReference>
<feature type="domain" description="CBS" evidence="3">
    <location>
        <begin position="83"/>
        <end position="139"/>
    </location>
</feature>
<evidence type="ECO:0000256" key="2">
    <source>
        <dbReference type="PROSITE-ProRule" id="PRU00703"/>
    </source>
</evidence>
<dbReference type="AlphaFoldDB" id="A0A1Z4VMT5"/>
<dbReference type="CDD" id="cd04584">
    <property type="entry name" value="CBS_pair_AcuB_like"/>
    <property type="match status" value="1"/>
</dbReference>
<dbReference type="OrthoDB" id="9790355at2"/>
<evidence type="ECO:0000259" key="3">
    <source>
        <dbReference type="PROSITE" id="PS51371"/>
    </source>
</evidence>
<dbReference type="InterPro" id="IPR051257">
    <property type="entry name" value="Diverse_CBS-Domain"/>
</dbReference>
<dbReference type="PANTHER" id="PTHR43080:SF2">
    <property type="entry name" value="CBS DOMAIN-CONTAINING PROTEIN"/>
    <property type="match status" value="1"/>
</dbReference>
<dbReference type="Gene3D" id="3.10.580.10">
    <property type="entry name" value="CBS-domain"/>
    <property type="match status" value="1"/>
</dbReference>
<evidence type="ECO:0000313" key="4">
    <source>
        <dbReference type="EMBL" id="BAZ92930.1"/>
    </source>
</evidence>
<dbReference type="RefSeq" id="WP_096364442.1">
    <property type="nucleotide sequence ID" value="NZ_AP018052.1"/>
</dbReference>
<dbReference type="PROSITE" id="PS51371">
    <property type="entry name" value="CBS"/>
    <property type="match status" value="2"/>
</dbReference>
<sequence length="139" mass="15899">MPMNIGDIMTEEVMAIRMDDTLLTAHTLFKQLGFHHLLVVEERRLMGVLSDRDILRWIGPHLDTPAETRADLERMRRPVHQLMTRKPVTVTPDTAITYAGNLMLEQRVSCLPVVNDRGHPVGIVSWRDLLSAHVMLQQV</sequence>
<feature type="domain" description="CBS" evidence="3">
    <location>
        <begin position="9"/>
        <end position="64"/>
    </location>
</feature>